<name>A0ABS4H4J7_9BACL</name>
<organism evidence="2 3">
    <name type="scientific">Paenibacillus sediminis</name>
    <dbReference type="NCBI Taxonomy" id="664909"/>
    <lineage>
        <taxon>Bacteria</taxon>
        <taxon>Bacillati</taxon>
        <taxon>Bacillota</taxon>
        <taxon>Bacilli</taxon>
        <taxon>Bacillales</taxon>
        <taxon>Paenibacillaceae</taxon>
        <taxon>Paenibacillus</taxon>
    </lineage>
</organism>
<feature type="transmembrane region" description="Helical" evidence="1">
    <location>
        <begin position="12"/>
        <end position="31"/>
    </location>
</feature>
<sequence>MSKPKHRLNLKVKISLIIFFVIIYPGILYFVNRIVDLPFYTLLPVFIGIFFLSSLATAIRVDAASHKLESLDEMDHGHKAITGIGMKYKE</sequence>
<dbReference type="EMBL" id="JAGGKP010000005">
    <property type="protein sequence ID" value="MBP1937457.1"/>
    <property type="molecule type" value="Genomic_DNA"/>
</dbReference>
<dbReference type="Proteomes" id="UP001519273">
    <property type="component" value="Unassembled WGS sequence"/>
</dbReference>
<keyword evidence="3" id="KW-1185">Reference proteome</keyword>
<keyword evidence="1" id="KW-1133">Transmembrane helix</keyword>
<dbReference type="RefSeq" id="WP_209849997.1">
    <property type="nucleotide sequence ID" value="NZ_CBCRVE010000005.1"/>
</dbReference>
<keyword evidence="1" id="KW-0472">Membrane</keyword>
<feature type="transmembrane region" description="Helical" evidence="1">
    <location>
        <begin position="37"/>
        <end position="59"/>
    </location>
</feature>
<comment type="caution">
    <text evidence="2">The sequence shown here is derived from an EMBL/GenBank/DDBJ whole genome shotgun (WGS) entry which is preliminary data.</text>
</comment>
<accession>A0ABS4H4J7</accession>
<evidence type="ECO:0000256" key="1">
    <source>
        <dbReference type="SAM" id="Phobius"/>
    </source>
</evidence>
<evidence type="ECO:0000313" key="2">
    <source>
        <dbReference type="EMBL" id="MBP1937457.1"/>
    </source>
</evidence>
<reference evidence="2 3" key="1">
    <citation type="submission" date="2021-03" db="EMBL/GenBank/DDBJ databases">
        <title>Genomic Encyclopedia of Type Strains, Phase IV (KMG-IV): sequencing the most valuable type-strain genomes for metagenomic binning, comparative biology and taxonomic classification.</title>
        <authorList>
            <person name="Goeker M."/>
        </authorList>
    </citation>
    <scope>NUCLEOTIDE SEQUENCE [LARGE SCALE GENOMIC DNA]</scope>
    <source>
        <strain evidence="2 3">DSM 23491</strain>
    </source>
</reference>
<evidence type="ECO:0000313" key="3">
    <source>
        <dbReference type="Proteomes" id="UP001519273"/>
    </source>
</evidence>
<keyword evidence="1" id="KW-0812">Transmembrane</keyword>
<gene>
    <name evidence="2" type="ORF">J2Z20_002352</name>
</gene>
<proteinExistence type="predicted"/>
<protein>
    <submittedName>
        <fullName evidence="2">Uncharacterized protein</fullName>
    </submittedName>
</protein>